<name>A0ABQ6JIU1_9ACTN</name>
<evidence type="ECO:0000313" key="1">
    <source>
        <dbReference type="EMBL" id="GMA86706.1"/>
    </source>
</evidence>
<gene>
    <name evidence="1" type="ORF">GCM10025868_19560</name>
</gene>
<evidence type="ECO:0000313" key="2">
    <source>
        <dbReference type="Proteomes" id="UP001157017"/>
    </source>
</evidence>
<reference evidence="2" key="1">
    <citation type="journal article" date="2019" name="Int. J. Syst. Evol. Microbiol.">
        <title>The Global Catalogue of Microorganisms (GCM) 10K type strain sequencing project: providing services to taxonomists for standard genome sequencing and annotation.</title>
        <authorList>
            <consortium name="The Broad Institute Genomics Platform"/>
            <consortium name="The Broad Institute Genome Sequencing Center for Infectious Disease"/>
            <person name="Wu L."/>
            <person name="Ma J."/>
        </authorList>
    </citation>
    <scope>NUCLEOTIDE SEQUENCE [LARGE SCALE GENOMIC DNA]</scope>
    <source>
        <strain evidence="2">NBRC 108730</strain>
    </source>
</reference>
<accession>A0ABQ6JIU1</accession>
<keyword evidence="2" id="KW-1185">Reference proteome</keyword>
<protein>
    <submittedName>
        <fullName evidence="1">Uncharacterized protein</fullName>
    </submittedName>
</protein>
<comment type="caution">
    <text evidence="1">The sequence shown here is derived from an EMBL/GenBank/DDBJ whole genome shotgun (WGS) entry which is preliminary data.</text>
</comment>
<organism evidence="1 2">
    <name type="scientific">Angustibacter aerolatus</name>
    <dbReference type="NCBI Taxonomy" id="1162965"/>
    <lineage>
        <taxon>Bacteria</taxon>
        <taxon>Bacillati</taxon>
        <taxon>Actinomycetota</taxon>
        <taxon>Actinomycetes</taxon>
        <taxon>Kineosporiales</taxon>
        <taxon>Kineosporiaceae</taxon>
    </lineage>
</organism>
<sequence length="91" mass="10469">MSLLDWLASLQRRRHGFEPVVATRPERPGWAWRAVLDGVLVATSGRTYQRQREAAYAYQQFAVHLPAAVVDDRLLQQVLRGRTRRRASGVR</sequence>
<dbReference type="Proteomes" id="UP001157017">
    <property type="component" value="Unassembled WGS sequence"/>
</dbReference>
<proteinExistence type="predicted"/>
<dbReference type="EMBL" id="BSUZ01000001">
    <property type="protein sequence ID" value="GMA86706.1"/>
    <property type="molecule type" value="Genomic_DNA"/>
</dbReference>